<dbReference type="PROSITE" id="PS50059">
    <property type="entry name" value="FKBP_PPIASE"/>
    <property type="match status" value="1"/>
</dbReference>
<sequence length="258" mass="28346">MNKLFKLSTLGAALFLTFGCNQNEQPTQAEPQAPTEVVPATADEPAAELTTLEQKAAYAIGASFSKYLVTSLNQPKELGINLEDSDVFRGIHDSFSNNVQLTQEEIEEVLKDLDKLVADKLAEYSETKQAEVIEQGNEYRENFKQQKNVTELDSGLMIQVHEDGRGKKPATTDTITVHYRGMLTDSTSFDSSYDRGEPATFPLAQVIEGWTEGLQHVNVGSKVTLVIPPELAYGDQSTPSIPGSSTLVFDIELLSIEK</sequence>
<dbReference type="SUPFAM" id="SSF54534">
    <property type="entry name" value="FKBP-like"/>
    <property type="match status" value="1"/>
</dbReference>
<protein>
    <recommendedName>
        <fullName evidence="6">Peptidyl-prolyl cis-trans isomerase</fullName>
        <ecNumber evidence="6">5.2.1.8</ecNumber>
    </recommendedName>
</protein>
<evidence type="ECO:0000256" key="2">
    <source>
        <dbReference type="ARBA" id="ARBA00006577"/>
    </source>
</evidence>
<evidence type="ECO:0000256" key="1">
    <source>
        <dbReference type="ARBA" id="ARBA00000971"/>
    </source>
</evidence>
<feature type="signal peptide" evidence="7">
    <location>
        <begin position="1"/>
        <end position="22"/>
    </location>
</feature>
<organism evidence="9 10">
    <name type="scientific">Vibrio amylolyticus</name>
    <dbReference type="NCBI Taxonomy" id="2847292"/>
    <lineage>
        <taxon>Bacteria</taxon>
        <taxon>Pseudomonadati</taxon>
        <taxon>Pseudomonadota</taxon>
        <taxon>Gammaproteobacteria</taxon>
        <taxon>Vibrionales</taxon>
        <taxon>Vibrionaceae</taxon>
        <taxon>Vibrio</taxon>
    </lineage>
</organism>
<dbReference type="Proteomes" id="UP001139559">
    <property type="component" value="Unassembled WGS sequence"/>
</dbReference>
<dbReference type="InterPro" id="IPR000774">
    <property type="entry name" value="PPIase_FKBP_N"/>
</dbReference>
<dbReference type="Gene3D" id="3.10.50.40">
    <property type="match status" value="1"/>
</dbReference>
<evidence type="ECO:0000313" key="9">
    <source>
        <dbReference type="EMBL" id="MCK6262775.1"/>
    </source>
</evidence>
<keyword evidence="7" id="KW-0732">Signal</keyword>
<dbReference type="InterPro" id="IPR036944">
    <property type="entry name" value="PPIase_FKBP_N_sf"/>
</dbReference>
<evidence type="ECO:0000256" key="3">
    <source>
        <dbReference type="ARBA" id="ARBA00023110"/>
    </source>
</evidence>
<dbReference type="NCBIfam" id="NF008150">
    <property type="entry name" value="PRK10902.1"/>
    <property type="match status" value="1"/>
</dbReference>
<evidence type="ECO:0000313" key="10">
    <source>
        <dbReference type="Proteomes" id="UP001139559"/>
    </source>
</evidence>
<comment type="catalytic activity">
    <reaction evidence="1 5 6">
        <text>[protein]-peptidylproline (omega=180) = [protein]-peptidylproline (omega=0)</text>
        <dbReference type="Rhea" id="RHEA:16237"/>
        <dbReference type="Rhea" id="RHEA-COMP:10747"/>
        <dbReference type="Rhea" id="RHEA-COMP:10748"/>
        <dbReference type="ChEBI" id="CHEBI:83833"/>
        <dbReference type="ChEBI" id="CHEBI:83834"/>
        <dbReference type="EC" id="5.2.1.8"/>
    </reaction>
</comment>
<dbReference type="PROSITE" id="PS51257">
    <property type="entry name" value="PROKAR_LIPOPROTEIN"/>
    <property type="match status" value="1"/>
</dbReference>
<dbReference type="PANTHER" id="PTHR43811:SF19">
    <property type="entry name" value="39 KDA FK506-BINDING NUCLEAR PROTEIN"/>
    <property type="match status" value="1"/>
</dbReference>
<feature type="chain" id="PRO_5040831557" description="Peptidyl-prolyl cis-trans isomerase" evidence="7">
    <location>
        <begin position="23"/>
        <end position="258"/>
    </location>
</feature>
<dbReference type="Gene3D" id="1.10.287.460">
    <property type="entry name" value="Peptidyl-prolyl cis-trans isomerase, FKBP-type, N-terminal domain"/>
    <property type="match status" value="1"/>
</dbReference>
<dbReference type="Pfam" id="PF01346">
    <property type="entry name" value="FKBP_N"/>
    <property type="match status" value="1"/>
</dbReference>
<evidence type="ECO:0000256" key="7">
    <source>
        <dbReference type="SAM" id="SignalP"/>
    </source>
</evidence>
<evidence type="ECO:0000256" key="6">
    <source>
        <dbReference type="RuleBase" id="RU003915"/>
    </source>
</evidence>
<comment type="similarity">
    <text evidence="2 6">Belongs to the FKBP-type PPIase family.</text>
</comment>
<dbReference type="InterPro" id="IPR046357">
    <property type="entry name" value="PPIase_dom_sf"/>
</dbReference>
<dbReference type="EMBL" id="JAJHVV010000003">
    <property type="protein sequence ID" value="MCK6262775.1"/>
    <property type="molecule type" value="Genomic_DNA"/>
</dbReference>
<dbReference type="PANTHER" id="PTHR43811">
    <property type="entry name" value="FKBP-TYPE PEPTIDYL-PROLYL CIS-TRANS ISOMERASE FKPA"/>
    <property type="match status" value="1"/>
</dbReference>
<gene>
    <name evidence="9" type="primary">fkpA</name>
    <name evidence="9" type="ORF">KP803_05740</name>
</gene>
<evidence type="ECO:0000256" key="4">
    <source>
        <dbReference type="ARBA" id="ARBA00023235"/>
    </source>
</evidence>
<evidence type="ECO:0000259" key="8">
    <source>
        <dbReference type="PROSITE" id="PS50059"/>
    </source>
</evidence>
<reference evidence="9" key="1">
    <citation type="submission" date="2021-11" db="EMBL/GenBank/DDBJ databases">
        <title>Vibrio ZSDE26 sp. nov. and Vibrio ZSDZ34 sp. nov., isolated from coastal seawater in Qingdao.</title>
        <authorList>
            <person name="Zhang P."/>
        </authorList>
    </citation>
    <scope>NUCLEOTIDE SEQUENCE</scope>
    <source>
        <strain evidence="9">ZSDE26</strain>
    </source>
</reference>
<comment type="caution">
    <text evidence="9">The sequence shown here is derived from an EMBL/GenBank/DDBJ whole genome shotgun (WGS) entry which is preliminary data.</text>
</comment>
<dbReference type="AlphaFoldDB" id="A0A9X2BHB8"/>
<dbReference type="GO" id="GO:0006457">
    <property type="term" value="P:protein folding"/>
    <property type="evidence" value="ECO:0007669"/>
    <property type="project" value="InterPro"/>
</dbReference>
<keyword evidence="3 5" id="KW-0697">Rotamase</keyword>
<dbReference type="EC" id="5.2.1.8" evidence="6"/>
<dbReference type="InterPro" id="IPR001179">
    <property type="entry name" value="PPIase_FKBP_dom"/>
</dbReference>
<accession>A0A9X2BHB8</accession>
<dbReference type="GO" id="GO:0003755">
    <property type="term" value="F:peptidyl-prolyl cis-trans isomerase activity"/>
    <property type="evidence" value="ECO:0007669"/>
    <property type="project" value="UniProtKB-UniRule"/>
</dbReference>
<feature type="domain" description="PPIase FKBP-type" evidence="8">
    <location>
        <begin position="172"/>
        <end position="257"/>
    </location>
</feature>
<name>A0A9X2BHB8_9VIBR</name>
<dbReference type="FunFam" id="3.10.50.40:FF:000006">
    <property type="entry name" value="Peptidyl-prolyl cis-trans isomerase"/>
    <property type="match status" value="1"/>
</dbReference>
<dbReference type="RefSeq" id="WP_248007886.1">
    <property type="nucleotide sequence ID" value="NZ_JAJHVV010000003.1"/>
</dbReference>
<proteinExistence type="inferred from homology"/>
<keyword evidence="4 5" id="KW-0413">Isomerase</keyword>
<keyword evidence="10" id="KW-1185">Reference proteome</keyword>
<evidence type="ECO:0000256" key="5">
    <source>
        <dbReference type="PROSITE-ProRule" id="PRU00277"/>
    </source>
</evidence>
<dbReference type="Pfam" id="PF00254">
    <property type="entry name" value="FKBP_C"/>
    <property type="match status" value="1"/>
</dbReference>